<dbReference type="EMBL" id="JBCLYO010000051">
    <property type="protein sequence ID" value="KAL0073778.1"/>
    <property type="molecule type" value="Genomic_DNA"/>
</dbReference>
<organism evidence="1 2">
    <name type="scientific">Phycomyces blakesleeanus</name>
    <dbReference type="NCBI Taxonomy" id="4837"/>
    <lineage>
        <taxon>Eukaryota</taxon>
        <taxon>Fungi</taxon>
        <taxon>Fungi incertae sedis</taxon>
        <taxon>Mucoromycota</taxon>
        <taxon>Mucoromycotina</taxon>
        <taxon>Mucoromycetes</taxon>
        <taxon>Mucorales</taxon>
        <taxon>Phycomycetaceae</taxon>
        <taxon>Phycomyces</taxon>
    </lineage>
</organism>
<evidence type="ECO:0000313" key="2">
    <source>
        <dbReference type="Proteomes" id="UP001448207"/>
    </source>
</evidence>
<gene>
    <name evidence="1" type="ORF">J3Q64DRAFT_1704753</name>
</gene>
<proteinExistence type="predicted"/>
<comment type="caution">
    <text evidence="1">The sequence shown here is derived from an EMBL/GenBank/DDBJ whole genome shotgun (WGS) entry which is preliminary data.</text>
</comment>
<keyword evidence="2" id="KW-1185">Reference proteome</keyword>
<protein>
    <submittedName>
        <fullName evidence="1">Uncharacterized protein</fullName>
    </submittedName>
</protein>
<name>A0ABR3AGA3_PHYBL</name>
<accession>A0ABR3AGA3</accession>
<reference evidence="1 2" key="1">
    <citation type="submission" date="2024-04" db="EMBL/GenBank/DDBJ databases">
        <title>Symmetric and asymmetric DNA N6-adenine methylation regulates different biological responses in Mucorales.</title>
        <authorList>
            <consortium name="Lawrence Berkeley National Laboratory"/>
            <person name="Lax C."/>
            <person name="Mondo S.J."/>
            <person name="Osorio-Concepcion M."/>
            <person name="Muszewska A."/>
            <person name="Corrochano-Luque M."/>
            <person name="Gutierrez G."/>
            <person name="Riley R."/>
            <person name="Lipzen A."/>
            <person name="Guo J."/>
            <person name="Hundley H."/>
            <person name="Amirebrahimi M."/>
            <person name="Ng V."/>
            <person name="Lorenzo-Gutierrez D."/>
            <person name="Binder U."/>
            <person name="Yang J."/>
            <person name="Song Y."/>
            <person name="Canovas D."/>
            <person name="Navarro E."/>
            <person name="Freitag M."/>
            <person name="Gabaldon T."/>
            <person name="Grigoriev I.V."/>
            <person name="Corrochano L.M."/>
            <person name="Nicolas F.E."/>
            <person name="Garre V."/>
        </authorList>
    </citation>
    <scope>NUCLEOTIDE SEQUENCE [LARGE SCALE GENOMIC DNA]</scope>
    <source>
        <strain evidence="1 2">L51</strain>
    </source>
</reference>
<evidence type="ECO:0000313" key="1">
    <source>
        <dbReference type="EMBL" id="KAL0073778.1"/>
    </source>
</evidence>
<sequence length="147" mass="17111">MRLPACRMPWGGIRQRSPRESVTKAWWTFNPHFMFAFRQNAKMRSPTTKLSRLTHRDVILTTTDSHTADKATQEDKIMLAKLGRWVPIVYNHDIKLRKKLTETLHEEITGEMIDLLNQDWLEYPQMRYCTSQLLAGAIIIEGPTAPC</sequence>
<dbReference type="Proteomes" id="UP001448207">
    <property type="component" value="Unassembled WGS sequence"/>
</dbReference>